<dbReference type="PANTHER" id="PTHR36182:SF2">
    <property type="entry name" value="LYTIC POLYSACCHARIDE MONOOXYGENASE"/>
    <property type="match status" value="1"/>
</dbReference>
<evidence type="ECO:0000313" key="3">
    <source>
        <dbReference type="EMBL" id="TKA29483.1"/>
    </source>
</evidence>
<proteinExistence type="predicted"/>
<keyword evidence="2" id="KW-0732">Signal</keyword>
<dbReference type="OrthoDB" id="2342176at2759"/>
<evidence type="ECO:0008006" key="5">
    <source>
        <dbReference type="Google" id="ProtNLM"/>
    </source>
</evidence>
<feature type="region of interest" description="Disordered" evidence="1">
    <location>
        <begin position="253"/>
        <end position="290"/>
    </location>
</feature>
<dbReference type="EMBL" id="NAJL01000014">
    <property type="protein sequence ID" value="TKA29483.1"/>
    <property type="molecule type" value="Genomic_DNA"/>
</dbReference>
<evidence type="ECO:0000256" key="1">
    <source>
        <dbReference type="SAM" id="MobiDB-lite"/>
    </source>
</evidence>
<dbReference type="AlphaFoldDB" id="A0A4U0U392"/>
<name>A0A4U0U392_9PEZI</name>
<feature type="signal peptide" evidence="2">
    <location>
        <begin position="1"/>
        <end position="21"/>
    </location>
</feature>
<accession>A0A4U0U392</accession>
<evidence type="ECO:0000256" key="2">
    <source>
        <dbReference type="SAM" id="SignalP"/>
    </source>
</evidence>
<dbReference type="Gene3D" id="2.70.50.70">
    <property type="match status" value="1"/>
</dbReference>
<protein>
    <recommendedName>
        <fullName evidence="5">Lytic polysaccharide monooxygenase</fullName>
    </recommendedName>
</protein>
<feature type="compositionally biased region" description="Low complexity" evidence="1">
    <location>
        <begin position="270"/>
        <end position="290"/>
    </location>
</feature>
<sequence>MSFHSLILIAIIGLLSLTSNAHLFISSPVPIQGSAPKDPLDASGSNFPCHGVSLPSSGGQKMAAGSSQLLAFELGGGANTAVHGGGSCQISITYETDAAKIKDPKNWHVISSIEGGCPSNTHQNLDGSYQGPQGTYTGALACSDPKTNGVDCVNSFNFTIPSGMKAGAATLAWTWFNTVGNREMYMNCVSIDIEGGDGSEMSGLPSMFVANLQSVDTCPTTQSVDLQFPYPGKYVTTKKPSGEAAKTAVTFPMAQPTGSGCATDGGTSGGKSSSAGSASPNPSYGAASAARPASVTQATSAANSAASSDTPLTITTMATVTGSAPTSVAAPSAVAPAASAAPASSSAASSNTSENNSCANSAVSCTSPGEVICIGSDQFGLCDSNKCAIPQALAAGTRCSNGAIVKRAVHPHALRHVAGRRVF</sequence>
<dbReference type="PANTHER" id="PTHR36182">
    <property type="entry name" value="PROTEIN, PUTATIVE (AFU_ORTHOLOGUE AFUA_6G10930)-RELATED"/>
    <property type="match status" value="1"/>
</dbReference>
<organism evidence="3 4">
    <name type="scientific">Salinomyces thailandicus</name>
    <dbReference type="NCBI Taxonomy" id="706561"/>
    <lineage>
        <taxon>Eukaryota</taxon>
        <taxon>Fungi</taxon>
        <taxon>Dikarya</taxon>
        <taxon>Ascomycota</taxon>
        <taxon>Pezizomycotina</taxon>
        <taxon>Dothideomycetes</taxon>
        <taxon>Dothideomycetidae</taxon>
        <taxon>Mycosphaerellales</taxon>
        <taxon>Teratosphaeriaceae</taxon>
        <taxon>Salinomyces</taxon>
    </lineage>
</organism>
<keyword evidence="4" id="KW-1185">Reference proteome</keyword>
<reference evidence="3 4" key="1">
    <citation type="submission" date="2017-03" db="EMBL/GenBank/DDBJ databases">
        <title>Genomes of endolithic fungi from Antarctica.</title>
        <authorList>
            <person name="Coleine C."/>
            <person name="Masonjones S."/>
            <person name="Stajich J.E."/>
        </authorList>
    </citation>
    <scope>NUCLEOTIDE SEQUENCE [LARGE SCALE GENOMIC DNA]</scope>
    <source>
        <strain evidence="3 4">CCFEE 6315</strain>
    </source>
</reference>
<feature type="chain" id="PRO_5020221643" description="Lytic polysaccharide monooxygenase" evidence="2">
    <location>
        <begin position="22"/>
        <end position="423"/>
    </location>
</feature>
<gene>
    <name evidence="3" type="ORF">B0A50_03496</name>
</gene>
<comment type="caution">
    <text evidence="3">The sequence shown here is derived from an EMBL/GenBank/DDBJ whole genome shotgun (WGS) entry which is preliminary data.</text>
</comment>
<dbReference type="Proteomes" id="UP000308549">
    <property type="component" value="Unassembled WGS sequence"/>
</dbReference>
<evidence type="ECO:0000313" key="4">
    <source>
        <dbReference type="Proteomes" id="UP000308549"/>
    </source>
</evidence>